<feature type="compositionally biased region" description="Basic and acidic residues" evidence="2">
    <location>
        <begin position="1"/>
        <end position="34"/>
    </location>
</feature>
<feature type="region of interest" description="Disordered" evidence="2">
    <location>
        <begin position="160"/>
        <end position="187"/>
    </location>
</feature>
<dbReference type="GO" id="GO:0005643">
    <property type="term" value="C:nuclear pore"/>
    <property type="evidence" value="ECO:0007669"/>
    <property type="project" value="InterPro"/>
</dbReference>
<dbReference type="AlphaFoldDB" id="A0A0K9Q6E1"/>
<evidence type="ECO:0000313" key="3">
    <source>
        <dbReference type="EMBL" id="KMZ76467.1"/>
    </source>
</evidence>
<reference evidence="4" key="1">
    <citation type="journal article" date="2016" name="Nature">
        <title>The genome of the seagrass Zostera marina reveals angiosperm adaptation to the sea.</title>
        <authorList>
            <person name="Olsen J.L."/>
            <person name="Rouze P."/>
            <person name="Verhelst B."/>
            <person name="Lin Y.-C."/>
            <person name="Bayer T."/>
            <person name="Collen J."/>
            <person name="Dattolo E."/>
            <person name="De Paoli E."/>
            <person name="Dittami S."/>
            <person name="Maumus F."/>
            <person name="Michel G."/>
            <person name="Kersting A."/>
            <person name="Lauritano C."/>
            <person name="Lohaus R."/>
            <person name="Toepel M."/>
            <person name="Tonon T."/>
            <person name="Vanneste K."/>
            <person name="Amirebrahimi M."/>
            <person name="Brakel J."/>
            <person name="Bostroem C."/>
            <person name="Chovatia M."/>
            <person name="Grimwood J."/>
            <person name="Jenkins J.W."/>
            <person name="Jueterbock A."/>
            <person name="Mraz A."/>
            <person name="Stam W.T."/>
            <person name="Tice H."/>
            <person name="Bornberg-Bauer E."/>
            <person name="Green P.J."/>
            <person name="Pearson G.A."/>
            <person name="Procaccini G."/>
            <person name="Duarte C.M."/>
            <person name="Schmutz J."/>
            <person name="Reusch T.B.H."/>
            <person name="Van de Peer Y."/>
        </authorList>
    </citation>
    <scope>NUCLEOTIDE SEQUENCE [LARGE SCALE GENOMIC DNA]</scope>
    <source>
        <strain evidence="4">cv. Finnish</strain>
    </source>
</reference>
<dbReference type="OrthoDB" id="20172at2759"/>
<proteinExistence type="predicted"/>
<name>A0A0K9Q6E1_ZOSMR</name>
<feature type="region of interest" description="Disordered" evidence="2">
    <location>
        <begin position="1"/>
        <end position="129"/>
    </location>
</feature>
<accession>A0A0K9Q6E1</accession>
<evidence type="ECO:0000313" key="4">
    <source>
        <dbReference type="Proteomes" id="UP000036987"/>
    </source>
</evidence>
<dbReference type="InterPro" id="IPR021827">
    <property type="entry name" value="Nup186/Nup192/Nup205"/>
</dbReference>
<feature type="compositionally biased region" description="Polar residues" evidence="2">
    <location>
        <begin position="178"/>
        <end position="187"/>
    </location>
</feature>
<dbReference type="STRING" id="29655.A0A0K9Q6E1"/>
<sequence>MGPKENGGERKDSINNIIKDKEGKDVECEYEQARHSVSSSQGGETPMIDDNKVKKILRVSQKNSRKQAVENFSRPTKYTSGRKESTKSQLKLPNNNRKKSEKPKKGAATTKNLSNQKADNRKVSTKSSSDMFEVADEKVIVCKHVENIKEMEVLDETLNCSPSGGTDEMPNCDRSVGTDETPNCSPSGGTKEMLNCDRIFGTDEILNCNQSIGTYESPNCNQNIRTYESPNCNQSIERYETLNCNQSVGTYETSICDQSVGADETFNCDQSVGTDETPICDQSVGTDETIDEEDNSVNEIKKVHDQKIVEMALRIDKLEEELREVAALEISLYSVAPEHEISVHKVNTPARRLSRLYIYACKHGTQDKRATVARNTVSGLVSIVKSCGSDVSRLTFWLSNIIVLREIITGASGNNISHSSIMNKVGESNDIAYKNDAKSISMKWNTNYGSKNSKKYGFFQFSHDWQETDTYTDGLEKIESWIFSRIVDSVWWKTLTPHMQSPVDLYERKYHGKLMEPVLGDPNQGVFSIELWKNTFFEAFSLLCPMRAEGRECGCLPVLARMVMEQCISRLDVAMFNAILRESSYEFPTDPVSDPIVDSKVLPISAGDLSFGSGALLKKSIGIWSRWLTDLLGMDIEDIIEYGQADQDDVGRWGGDNETKWFCLLHSLSELLMLPKDMLLDRSIRKEVCPLIDPPLLTRILCNFTPDEFCEDLVPDVVLEELNSEHSLFEKASSTSFPFSASSIIYCPPSVAEVAQKVADIGGKALIGGNAEIIQSKGYSSDEELDDLDSPFTLILNDTHKISIENARFKLLREAWSP</sequence>
<dbReference type="Proteomes" id="UP000036987">
    <property type="component" value="Unassembled WGS sequence"/>
</dbReference>
<dbReference type="PANTHER" id="PTHR31344:SF11">
    <property type="entry name" value="NUCLEOLAR PROTEIN GAR2-LIKE PROTEIN"/>
    <property type="match status" value="1"/>
</dbReference>
<dbReference type="PANTHER" id="PTHR31344">
    <property type="entry name" value="NUCLEAR PORE COMPLEX PROTEIN NUP205"/>
    <property type="match status" value="1"/>
</dbReference>
<dbReference type="OMA" id="YESPNCN"/>
<feature type="coiled-coil region" evidence="1">
    <location>
        <begin position="301"/>
        <end position="328"/>
    </location>
</feature>
<keyword evidence="4" id="KW-1185">Reference proteome</keyword>
<organism evidence="3 4">
    <name type="scientific">Zostera marina</name>
    <name type="common">Eelgrass</name>
    <dbReference type="NCBI Taxonomy" id="29655"/>
    <lineage>
        <taxon>Eukaryota</taxon>
        <taxon>Viridiplantae</taxon>
        <taxon>Streptophyta</taxon>
        <taxon>Embryophyta</taxon>
        <taxon>Tracheophyta</taxon>
        <taxon>Spermatophyta</taxon>
        <taxon>Magnoliopsida</taxon>
        <taxon>Liliopsida</taxon>
        <taxon>Zosteraceae</taxon>
        <taxon>Zostera</taxon>
    </lineage>
</organism>
<protein>
    <submittedName>
        <fullName evidence="3">Nucleolar proteingar2-related</fullName>
    </submittedName>
</protein>
<dbReference type="EMBL" id="LFYR01000025">
    <property type="protein sequence ID" value="KMZ76467.1"/>
    <property type="molecule type" value="Genomic_DNA"/>
</dbReference>
<gene>
    <name evidence="3" type="ORF">ZOSMA_101G00510</name>
</gene>
<evidence type="ECO:0000256" key="1">
    <source>
        <dbReference type="SAM" id="Coils"/>
    </source>
</evidence>
<keyword evidence="1" id="KW-0175">Coiled coil</keyword>
<evidence type="ECO:0000256" key="2">
    <source>
        <dbReference type="SAM" id="MobiDB-lite"/>
    </source>
</evidence>
<comment type="caution">
    <text evidence="3">The sequence shown here is derived from an EMBL/GenBank/DDBJ whole genome shotgun (WGS) entry which is preliminary data.</text>
</comment>